<accession>A0A401THY6</accession>
<dbReference type="Proteomes" id="UP000287033">
    <property type="component" value="Unassembled WGS sequence"/>
</dbReference>
<feature type="compositionally biased region" description="Gly residues" evidence="1">
    <location>
        <begin position="42"/>
        <end position="60"/>
    </location>
</feature>
<dbReference type="EMBL" id="BEZZ01074473">
    <property type="protein sequence ID" value="GCC42274.1"/>
    <property type="molecule type" value="Genomic_DNA"/>
</dbReference>
<protein>
    <submittedName>
        <fullName evidence="2">Uncharacterized protein</fullName>
    </submittedName>
</protein>
<feature type="compositionally biased region" description="Polar residues" evidence="1">
    <location>
        <begin position="1"/>
        <end position="21"/>
    </location>
</feature>
<proteinExistence type="predicted"/>
<reference evidence="2 3" key="1">
    <citation type="journal article" date="2018" name="Nat. Ecol. Evol.">
        <title>Shark genomes provide insights into elasmobranch evolution and the origin of vertebrates.</title>
        <authorList>
            <person name="Hara Y"/>
            <person name="Yamaguchi K"/>
            <person name="Onimaru K"/>
            <person name="Kadota M"/>
            <person name="Koyanagi M"/>
            <person name="Keeley SD"/>
            <person name="Tatsumi K"/>
            <person name="Tanaka K"/>
            <person name="Motone F"/>
            <person name="Kageyama Y"/>
            <person name="Nozu R"/>
            <person name="Adachi N"/>
            <person name="Nishimura O"/>
            <person name="Nakagawa R"/>
            <person name="Tanegashima C"/>
            <person name="Kiyatake I"/>
            <person name="Matsumoto R"/>
            <person name="Murakumo K"/>
            <person name="Nishida K"/>
            <person name="Terakita A"/>
            <person name="Kuratani S"/>
            <person name="Sato K"/>
            <person name="Hyodo S Kuraku.S."/>
        </authorList>
    </citation>
    <scope>NUCLEOTIDE SEQUENCE [LARGE SCALE GENOMIC DNA]</scope>
</reference>
<evidence type="ECO:0000313" key="3">
    <source>
        <dbReference type="Proteomes" id="UP000287033"/>
    </source>
</evidence>
<keyword evidence="3" id="KW-1185">Reference proteome</keyword>
<name>A0A401THY6_CHIPU</name>
<feature type="region of interest" description="Disordered" evidence="1">
    <location>
        <begin position="1"/>
        <end position="61"/>
    </location>
</feature>
<dbReference type="AlphaFoldDB" id="A0A401THY6"/>
<organism evidence="2 3">
    <name type="scientific">Chiloscyllium punctatum</name>
    <name type="common">Brownbanded bambooshark</name>
    <name type="synonym">Hemiscyllium punctatum</name>
    <dbReference type="NCBI Taxonomy" id="137246"/>
    <lineage>
        <taxon>Eukaryota</taxon>
        <taxon>Metazoa</taxon>
        <taxon>Chordata</taxon>
        <taxon>Craniata</taxon>
        <taxon>Vertebrata</taxon>
        <taxon>Chondrichthyes</taxon>
        <taxon>Elasmobranchii</taxon>
        <taxon>Galeomorphii</taxon>
        <taxon>Galeoidea</taxon>
        <taxon>Orectolobiformes</taxon>
        <taxon>Hemiscylliidae</taxon>
        <taxon>Chiloscyllium</taxon>
    </lineage>
</organism>
<comment type="caution">
    <text evidence="2">The sequence shown here is derived from an EMBL/GenBank/DDBJ whole genome shotgun (WGS) entry which is preliminary data.</text>
</comment>
<sequence>MPPSCSSSSRTARGQTVTWTWPRSSPKPRRRGSSAVPSGYDGVRGMGGRGGEVGGDGLRAGGVSEFPIPAGEHRGRRFPFRMLQVLQLLTCRRTLYAGEC</sequence>
<gene>
    <name evidence="2" type="ORF">chiPu_0026204</name>
</gene>
<evidence type="ECO:0000313" key="2">
    <source>
        <dbReference type="EMBL" id="GCC42274.1"/>
    </source>
</evidence>
<evidence type="ECO:0000256" key="1">
    <source>
        <dbReference type="SAM" id="MobiDB-lite"/>
    </source>
</evidence>